<dbReference type="EMBL" id="LJGW01000410">
    <property type="protein sequence ID" value="OEV08657.1"/>
    <property type="molecule type" value="Genomic_DNA"/>
</dbReference>
<dbReference type="GO" id="GO:0016747">
    <property type="term" value="F:acyltransferase activity, transferring groups other than amino-acyl groups"/>
    <property type="evidence" value="ECO:0007669"/>
    <property type="project" value="InterPro"/>
</dbReference>
<keyword evidence="1" id="KW-0808">Transferase</keyword>
<dbReference type="CDD" id="cd04301">
    <property type="entry name" value="NAT_SF"/>
    <property type="match status" value="1"/>
</dbReference>
<evidence type="ECO:0000313" key="5">
    <source>
        <dbReference type="Proteomes" id="UP000176005"/>
    </source>
</evidence>
<dbReference type="PANTHER" id="PTHR43877">
    <property type="entry name" value="AMINOALKYLPHOSPHONATE N-ACETYLTRANSFERASE-RELATED-RELATED"/>
    <property type="match status" value="1"/>
</dbReference>
<dbReference type="PANTHER" id="PTHR43877:SF1">
    <property type="entry name" value="ACETYLTRANSFERASE"/>
    <property type="match status" value="1"/>
</dbReference>
<evidence type="ECO:0000256" key="1">
    <source>
        <dbReference type="ARBA" id="ARBA00022679"/>
    </source>
</evidence>
<keyword evidence="5" id="KW-1185">Reference proteome</keyword>
<feature type="domain" description="N-acetyltransferase" evidence="3">
    <location>
        <begin position="162"/>
        <end position="309"/>
    </location>
</feature>
<reference evidence="4 5" key="1">
    <citation type="journal article" date="2016" name="Front. Microbiol.">
        <title>Comparative Genomics Analysis of Streptomyces Species Reveals Their Adaptation to the Marine Environment and Their Diversity at the Genomic Level.</title>
        <authorList>
            <person name="Tian X."/>
            <person name="Zhang Z."/>
            <person name="Yang T."/>
            <person name="Chen M."/>
            <person name="Li J."/>
            <person name="Chen F."/>
            <person name="Yang J."/>
            <person name="Li W."/>
            <person name="Zhang B."/>
            <person name="Zhang Z."/>
            <person name="Wu J."/>
            <person name="Zhang C."/>
            <person name="Long L."/>
            <person name="Xiao J."/>
        </authorList>
    </citation>
    <scope>NUCLEOTIDE SEQUENCE [LARGE SCALE GENOMIC DNA]</scope>
    <source>
        <strain evidence="4 5">SCSIO 10429</strain>
    </source>
</reference>
<dbReference type="PATRIC" id="fig|518642.10.peg.5862"/>
<accession>A0A1E7KXJ0</accession>
<evidence type="ECO:0000259" key="3">
    <source>
        <dbReference type="PROSITE" id="PS51186"/>
    </source>
</evidence>
<dbReference type="InterPro" id="IPR016181">
    <property type="entry name" value="Acyl_CoA_acyltransferase"/>
</dbReference>
<dbReference type="AlphaFoldDB" id="A0A1E7KXJ0"/>
<evidence type="ECO:0000256" key="2">
    <source>
        <dbReference type="ARBA" id="ARBA00023315"/>
    </source>
</evidence>
<organism evidence="4 5">
    <name type="scientific">Streptomyces nanshensis</name>
    <dbReference type="NCBI Taxonomy" id="518642"/>
    <lineage>
        <taxon>Bacteria</taxon>
        <taxon>Bacillati</taxon>
        <taxon>Actinomycetota</taxon>
        <taxon>Actinomycetes</taxon>
        <taxon>Kitasatosporales</taxon>
        <taxon>Streptomycetaceae</taxon>
        <taxon>Streptomyces</taxon>
    </lineage>
</organism>
<dbReference type="SUPFAM" id="SSF55729">
    <property type="entry name" value="Acyl-CoA N-acyltransferases (Nat)"/>
    <property type="match status" value="2"/>
</dbReference>
<proteinExistence type="predicted"/>
<gene>
    <name evidence="4" type="ORF">AN218_25575</name>
</gene>
<name>A0A1E7KXJ0_9ACTN</name>
<comment type="caution">
    <text evidence="4">The sequence shown here is derived from an EMBL/GenBank/DDBJ whole genome shotgun (WGS) entry which is preliminary data.</text>
</comment>
<evidence type="ECO:0000313" key="4">
    <source>
        <dbReference type="EMBL" id="OEV08657.1"/>
    </source>
</evidence>
<dbReference type="InterPro" id="IPR000182">
    <property type="entry name" value="GNAT_dom"/>
</dbReference>
<dbReference type="Pfam" id="PF13508">
    <property type="entry name" value="Acetyltransf_7"/>
    <property type="match status" value="1"/>
</dbReference>
<feature type="domain" description="N-acetyltransferase" evidence="3">
    <location>
        <begin position="5"/>
        <end position="155"/>
    </location>
</feature>
<dbReference type="PROSITE" id="PS51186">
    <property type="entry name" value="GNAT"/>
    <property type="match status" value="2"/>
</dbReference>
<keyword evidence="2" id="KW-0012">Acyltransferase</keyword>
<dbReference type="Proteomes" id="UP000176005">
    <property type="component" value="Unassembled WGS sequence"/>
</dbReference>
<sequence length="309" mass="33656">MTPGITVEAFDPRDASAVAEVRRATVPYLVCTAESLAWEAESAPAEGRTRWLVARDAHGRIVGCADTGLLISSTEPGQGCLHIAVRPEARGRGVGRALVAEAERCLTEAGAERAWTWASDDGRSPGFAERLGYARGRRACFLGLDLARAELPPLPERLPPGVELRTAADFAGDRRPLYEADLECTADEPGDVRHGFVPYDDWLRLNWERPDIDHTLGSVVLVDGEVASYTVAQTDGAERYWSGMTGTLRAHRGRGLARLAKLDSLRRSREAGRTRAFTGNDSSNAPMLALNRALGYEQAGAEWRYSKPL</sequence>
<protein>
    <recommendedName>
        <fullName evidence="3">N-acetyltransferase domain-containing protein</fullName>
    </recommendedName>
</protein>
<dbReference type="InterPro" id="IPR050832">
    <property type="entry name" value="Bact_Acetyltransf"/>
</dbReference>
<dbReference type="RefSeq" id="WP_070019338.1">
    <property type="nucleotide sequence ID" value="NZ_LJGW01000410.1"/>
</dbReference>
<dbReference type="Gene3D" id="3.40.630.30">
    <property type="match status" value="1"/>
</dbReference>